<proteinExistence type="predicted"/>
<organism evidence="2 3">
    <name type="scientific">Gossypium arboreum</name>
    <name type="common">Tree cotton</name>
    <name type="synonym">Gossypium nanking</name>
    <dbReference type="NCBI Taxonomy" id="29729"/>
    <lineage>
        <taxon>Eukaryota</taxon>
        <taxon>Viridiplantae</taxon>
        <taxon>Streptophyta</taxon>
        <taxon>Embryophyta</taxon>
        <taxon>Tracheophyta</taxon>
        <taxon>Spermatophyta</taxon>
        <taxon>Magnoliopsida</taxon>
        <taxon>eudicotyledons</taxon>
        <taxon>Gunneridae</taxon>
        <taxon>Pentapetalae</taxon>
        <taxon>rosids</taxon>
        <taxon>malvids</taxon>
        <taxon>Malvales</taxon>
        <taxon>Malvaceae</taxon>
        <taxon>Malvoideae</taxon>
        <taxon>Gossypium</taxon>
    </lineage>
</organism>
<dbReference type="PANTHER" id="PTHR47723">
    <property type="entry name" value="OS05G0353850 PROTEIN"/>
    <property type="match status" value="1"/>
</dbReference>
<sequence length="154" mass="17718">MRSYVEKNLKLEHSSSTRSLLNWSCPGRDWIKLNSNGAVSHNGSHASIGGVFQDYNAEWLCGYMMLLGKDVVFKIEARAMVERLFIAWEKGFRRIEVECDNVLLVKLLLAGDDANSNLVELRHLHWKWEVRMSHIPMEYNGIADYMTKCVVISN</sequence>
<comment type="caution">
    <text evidence="2">The sequence shown here is derived from an EMBL/GenBank/DDBJ whole genome shotgun (WGS) entry which is preliminary data.</text>
</comment>
<gene>
    <name evidence="2" type="ORF">PVK06_048402</name>
</gene>
<dbReference type="CDD" id="cd06222">
    <property type="entry name" value="RNase_H_like"/>
    <property type="match status" value="1"/>
</dbReference>
<dbReference type="InterPro" id="IPR044730">
    <property type="entry name" value="RNase_H-like_dom_plant"/>
</dbReference>
<dbReference type="InterPro" id="IPR002156">
    <property type="entry name" value="RNaseH_domain"/>
</dbReference>
<dbReference type="EMBL" id="JARKNE010000013">
    <property type="protein sequence ID" value="KAK5772131.1"/>
    <property type="molecule type" value="Genomic_DNA"/>
</dbReference>
<dbReference type="Pfam" id="PF13456">
    <property type="entry name" value="RVT_3"/>
    <property type="match status" value="1"/>
</dbReference>
<feature type="domain" description="RNase H type-1" evidence="1">
    <location>
        <begin position="34"/>
        <end position="147"/>
    </location>
</feature>
<dbReference type="InterPro" id="IPR053151">
    <property type="entry name" value="RNase_H-like"/>
</dbReference>
<name>A0ABR0MFT3_GOSAR</name>
<dbReference type="SUPFAM" id="SSF53098">
    <property type="entry name" value="Ribonuclease H-like"/>
    <property type="match status" value="1"/>
</dbReference>
<dbReference type="InterPro" id="IPR036397">
    <property type="entry name" value="RNaseH_sf"/>
</dbReference>
<keyword evidence="3" id="KW-1185">Reference proteome</keyword>
<reference evidence="2 3" key="1">
    <citation type="submission" date="2023-03" db="EMBL/GenBank/DDBJ databases">
        <title>WGS of Gossypium arboreum.</title>
        <authorList>
            <person name="Yu D."/>
        </authorList>
    </citation>
    <scope>NUCLEOTIDE SEQUENCE [LARGE SCALE GENOMIC DNA]</scope>
    <source>
        <tissue evidence="2">Leaf</tissue>
    </source>
</reference>
<accession>A0ABR0MFT3</accession>
<evidence type="ECO:0000313" key="3">
    <source>
        <dbReference type="Proteomes" id="UP001358586"/>
    </source>
</evidence>
<dbReference type="Proteomes" id="UP001358586">
    <property type="component" value="Chromosome 13"/>
</dbReference>
<evidence type="ECO:0000313" key="2">
    <source>
        <dbReference type="EMBL" id="KAK5772131.1"/>
    </source>
</evidence>
<dbReference type="PANTHER" id="PTHR47723:SF24">
    <property type="entry name" value="RNASE H TYPE-1 DOMAIN-CONTAINING PROTEIN"/>
    <property type="match status" value="1"/>
</dbReference>
<protein>
    <recommendedName>
        <fullName evidence="1">RNase H type-1 domain-containing protein</fullName>
    </recommendedName>
</protein>
<dbReference type="Gene3D" id="3.30.420.10">
    <property type="entry name" value="Ribonuclease H-like superfamily/Ribonuclease H"/>
    <property type="match status" value="1"/>
</dbReference>
<evidence type="ECO:0000259" key="1">
    <source>
        <dbReference type="Pfam" id="PF13456"/>
    </source>
</evidence>
<dbReference type="InterPro" id="IPR012337">
    <property type="entry name" value="RNaseH-like_sf"/>
</dbReference>